<comment type="caution">
    <text evidence="1">The sequence shown here is derived from an EMBL/GenBank/DDBJ whole genome shotgun (WGS) entry which is preliminary data.</text>
</comment>
<reference evidence="1" key="1">
    <citation type="submission" date="2018-11" db="EMBL/GenBank/DDBJ databases">
        <title>The sequence and de novo assembly of Larimichthys crocea genome using PacBio and Hi-C technologies.</title>
        <authorList>
            <person name="Xu P."/>
            <person name="Chen B."/>
            <person name="Zhou Z."/>
            <person name="Ke Q."/>
            <person name="Wu Y."/>
            <person name="Bai H."/>
            <person name="Pu F."/>
        </authorList>
    </citation>
    <scope>NUCLEOTIDE SEQUENCE</scope>
    <source>
        <tissue evidence="1">Muscle</tissue>
    </source>
</reference>
<organism evidence="1 2">
    <name type="scientific">Larimichthys crocea</name>
    <name type="common">Large yellow croaker</name>
    <name type="synonym">Pseudosciaena crocea</name>
    <dbReference type="NCBI Taxonomy" id="215358"/>
    <lineage>
        <taxon>Eukaryota</taxon>
        <taxon>Metazoa</taxon>
        <taxon>Chordata</taxon>
        <taxon>Craniata</taxon>
        <taxon>Vertebrata</taxon>
        <taxon>Euteleostomi</taxon>
        <taxon>Actinopterygii</taxon>
        <taxon>Neopterygii</taxon>
        <taxon>Teleostei</taxon>
        <taxon>Neoteleostei</taxon>
        <taxon>Acanthomorphata</taxon>
        <taxon>Eupercaria</taxon>
        <taxon>Sciaenidae</taxon>
        <taxon>Larimichthys</taxon>
    </lineage>
</organism>
<evidence type="ECO:0000313" key="1">
    <source>
        <dbReference type="EMBL" id="TMS04440.1"/>
    </source>
</evidence>
<dbReference type="Proteomes" id="UP000793456">
    <property type="component" value="Chromosome XXI"/>
</dbReference>
<sequence>MSDPETPNQPLLQAATNVPAAQRGSSSRAYKVAGFTLLACLLIAGQAMIAYFLLNQRNDIKSLEEQNSNLQAEMTRGRSVAVPMRTHMAMNALPVMDVSMDEDSSITDPEKPAPRQVTDCQLEAAGKKPVQVPGFRPSCDERGLYQPQQCFMTQCWCVNPANGKQIPGSLKNGQASCRAAVIAGETR</sequence>
<evidence type="ECO:0000313" key="2">
    <source>
        <dbReference type="Proteomes" id="UP000793456"/>
    </source>
</evidence>
<keyword evidence="2" id="KW-1185">Reference proteome</keyword>
<name>A0ACD3QB61_LARCR</name>
<gene>
    <name evidence="1" type="ORF">E3U43_009597</name>
</gene>
<accession>A0ACD3QB61</accession>
<dbReference type="EMBL" id="CM011694">
    <property type="protein sequence ID" value="TMS04440.1"/>
    <property type="molecule type" value="Genomic_DNA"/>
</dbReference>
<protein>
    <submittedName>
        <fullName evidence="1">Uncharacterized protein</fullName>
    </submittedName>
</protein>
<proteinExistence type="predicted"/>